<name>A0ABT5X2M3_9ENTE</name>
<evidence type="ECO:0000313" key="1">
    <source>
        <dbReference type="EMBL" id="MDF0480254.1"/>
    </source>
</evidence>
<comment type="caution">
    <text evidence="1">The sequence shown here is derived from an EMBL/GenBank/DDBJ whole genome shotgun (WGS) entry which is preliminary data.</text>
</comment>
<protein>
    <recommendedName>
        <fullName evidence="3">Nucleoside 2-deoxyribosyltransferase</fullName>
    </recommendedName>
</protein>
<sequence>MVEEDIKTEKKCFFITPIGSEDSNDYRKLTALVENVLNRVLEKFDYEIIIAHTINSIGSIGDQVFYNILNADLIISNITGLNPNVMYETAVAHSFGKPTIMISEKSTKLPFDLIGDRTIFFDDSIEGTGKLIFELENKIKLINSDENSDIDNPIVRVLGKKAVEEDLVGRTDDSSRMIKLLMDIEQKLDKQSHLIVNKNMGKNNVSSIKKVTSDGEYLIKLNPRLHREKIEEICAVCEEIIVNSDETLNTMRVAEVLNIPADKIKNMVRILPNNQ</sequence>
<reference evidence="1" key="1">
    <citation type="submission" date="2022-10" db="EMBL/GenBank/DDBJ databases">
        <title>Vagococcus sp. isolated from poultry meat.</title>
        <authorList>
            <person name="Johansson P."/>
            <person name="Bjorkroth J."/>
        </authorList>
    </citation>
    <scope>NUCLEOTIDE SEQUENCE</scope>
    <source>
        <strain evidence="1">PNs007</strain>
    </source>
</reference>
<dbReference type="EMBL" id="JAPDSH010000006">
    <property type="protein sequence ID" value="MDF0480254.1"/>
    <property type="molecule type" value="Genomic_DNA"/>
</dbReference>
<gene>
    <name evidence="1" type="ORF">OL233_08155</name>
</gene>
<evidence type="ECO:0008006" key="3">
    <source>
        <dbReference type="Google" id="ProtNLM"/>
    </source>
</evidence>
<dbReference type="Gene3D" id="3.40.50.450">
    <property type="match status" value="1"/>
</dbReference>
<organism evidence="1 2">
    <name type="scientific">Vagococcus proximus</name>
    <dbReference type="NCBI Taxonomy" id="2991417"/>
    <lineage>
        <taxon>Bacteria</taxon>
        <taxon>Bacillati</taxon>
        <taxon>Bacillota</taxon>
        <taxon>Bacilli</taxon>
        <taxon>Lactobacillales</taxon>
        <taxon>Enterococcaceae</taxon>
        <taxon>Vagococcus</taxon>
    </lineage>
</organism>
<dbReference type="RefSeq" id="WP_275471840.1">
    <property type="nucleotide sequence ID" value="NZ_JAPDSH010000006.1"/>
</dbReference>
<proteinExistence type="predicted"/>
<evidence type="ECO:0000313" key="2">
    <source>
        <dbReference type="Proteomes" id="UP001147148"/>
    </source>
</evidence>
<dbReference type="Proteomes" id="UP001147148">
    <property type="component" value="Unassembled WGS sequence"/>
</dbReference>
<accession>A0ABT5X2M3</accession>
<keyword evidence="2" id="KW-1185">Reference proteome</keyword>